<keyword evidence="8" id="KW-1015">Disulfide bond</keyword>
<dbReference type="GO" id="GO:0005783">
    <property type="term" value="C:endoplasmic reticulum"/>
    <property type="evidence" value="ECO:0007669"/>
    <property type="project" value="UniProtKB-SubCell"/>
</dbReference>
<evidence type="ECO:0000256" key="6">
    <source>
        <dbReference type="ARBA" id="ARBA00022824"/>
    </source>
</evidence>
<evidence type="ECO:0000313" key="11">
    <source>
        <dbReference type="EMBL" id="KAK7369244.1"/>
    </source>
</evidence>
<evidence type="ECO:0000256" key="5">
    <source>
        <dbReference type="ARBA" id="ARBA00022761"/>
    </source>
</evidence>
<feature type="domain" description="Cupin type-1" evidence="10">
    <location>
        <begin position="68"/>
        <end position="224"/>
    </location>
</feature>
<evidence type="ECO:0000256" key="9">
    <source>
        <dbReference type="SAM" id="Phobius"/>
    </source>
</evidence>
<protein>
    <recommendedName>
        <fullName evidence="10">Cupin type-1 domain-containing protein</fullName>
    </recommendedName>
</protein>
<comment type="similarity">
    <text evidence="3">Belongs to the 11S seed storage protein (globulins) family.</text>
</comment>
<evidence type="ECO:0000256" key="3">
    <source>
        <dbReference type="ARBA" id="ARBA00007178"/>
    </source>
</evidence>
<keyword evidence="4" id="KW-0926">Vacuole</keyword>
<comment type="caution">
    <text evidence="11">The sequence shown here is derived from an EMBL/GenBank/DDBJ whole genome shotgun (WGS) entry which is preliminary data.</text>
</comment>
<dbReference type="GO" id="GO:0000326">
    <property type="term" value="C:protein storage vacuole"/>
    <property type="evidence" value="ECO:0007669"/>
    <property type="project" value="UniProtKB-SubCell"/>
</dbReference>
<evidence type="ECO:0000256" key="4">
    <source>
        <dbReference type="ARBA" id="ARBA00022554"/>
    </source>
</evidence>
<dbReference type="InterPro" id="IPR006044">
    <property type="entry name" value="11S_seedstore_pln"/>
</dbReference>
<dbReference type="PANTHER" id="PTHR31189:SF45">
    <property type="entry name" value="OS09G0552500 PROTEIN"/>
    <property type="match status" value="1"/>
</dbReference>
<evidence type="ECO:0000256" key="7">
    <source>
        <dbReference type="ARBA" id="ARBA00023129"/>
    </source>
</evidence>
<dbReference type="Gene3D" id="2.60.120.10">
    <property type="entry name" value="Jelly Rolls"/>
    <property type="match status" value="2"/>
</dbReference>
<dbReference type="GO" id="GO:0045735">
    <property type="term" value="F:nutrient reservoir activity"/>
    <property type="evidence" value="ECO:0007669"/>
    <property type="project" value="UniProtKB-KW"/>
</dbReference>
<reference evidence="11 12" key="1">
    <citation type="submission" date="2024-01" db="EMBL/GenBank/DDBJ databases">
        <title>The genomes of 5 underutilized Papilionoideae crops provide insights into root nodulation and disease resistanc.</title>
        <authorList>
            <person name="Jiang F."/>
        </authorList>
    </citation>
    <scope>NUCLEOTIDE SEQUENCE [LARGE SCALE GENOMIC DNA]</scope>
    <source>
        <strain evidence="11">JINMINGXINNONG_FW02</strain>
        <tissue evidence="11">Leaves</tissue>
    </source>
</reference>
<evidence type="ECO:0000256" key="1">
    <source>
        <dbReference type="ARBA" id="ARBA00004240"/>
    </source>
</evidence>
<keyword evidence="9" id="KW-0472">Membrane</keyword>
<keyword evidence="9" id="KW-0812">Transmembrane</keyword>
<accession>A0AAN9RFD2</accession>
<comment type="subcellular location">
    <subcellularLocation>
        <location evidence="1">Endoplasmic reticulum</location>
    </subcellularLocation>
    <subcellularLocation>
        <location evidence="2">Protein storage vacuole</location>
    </subcellularLocation>
</comment>
<evidence type="ECO:0000256" key="8">
    <source>
        <dbReference type="ARBA" id="ARBA00023157"/>
    </source>
</evidence>
<gene>
    <name evidence="11" type="ORF">VNO80_11280</name>
</gene>
<keyword evidence="7" id="KW-0708">Seed storage protein</keyword>
<name>A0AAN9RFD2_PHACN</name>
<dbReference type="InterPro" id="IPR006045">
    <property type="entry name" value="Cupin_1"/>
</dbReference>
<evidence type="ECO:0000256" key="2">
    <source>
        <dbReference type="ARBA" id="ARBA00004558"/>
    </source>
</evidence>
<keyword evidence="6" id="KW-0256">Endoplasmic reticulum</keyword>
<dbReference type="Proteomes" id="UP001374584">
    <property type="component" value="Unassembled WGS sequence"/>
</dbReference>
<dbReference type="InterPro" id="IPR011051">
    <property type="entry name" value="RmlC_Cupin_sf"/>
</dbReference>
<dbReference type="InterPro" id="IPR050253">
    <property type="entry name" value="Seed_Storage-Functional"/>
</dbReference>
<dbReference type="Pfam" id="PF00190">
    <property type="entry name" value="Cupin_1"/>
    <property type="match status" value="2"/>
</dbReference>
<keyword evidence="5" id="KW-0758">Storage protein</keyword>
<keyword evidence="12" id="KW-1185">Reference proteome</keyword>
<feature type="transmembrane region" description="Helical" evidence="9">
    <location>
        <begin position="42"/>
        <end position="60"/>
    </location>
</feature>
<organism evidence="11 12">
    <name type="scientific">Phaseolus coccineus</name>
    <name type="common">Scarlet runner bean</name>
    <name type="synonym">Phaseolus multiflorus</name>
    <dbReference type="NCBI Taxonomy" id="3886"/>
    <lineage>
        <taxon>Eukaryota</taxon>
        <taxon>Viridiplantae</taxon>
        <taxon>Streptophyta</taxon>
        <taxon>Embryophyta</taxon>
        <taxon>Tracheophyta</taxon>
        <taxon>Spermatophyta</taxon>
        <taxon>Magnoliopsida</taxon>
        <taxon>eudicotyledons</taxon>
        <taxon>Gunneridae</taxon>
        <taxon>Pentapetalae</taxon>
        <taxon>rosids</taxon>
        <taxon>fabids</taxon>
        <taxon>Fabales</taxon>
        <taxon>Fabaceae</taxon>
        <taxon>Papilionoideae</taxon>
        <taxon>50 kb inversion clade</taxon>
        <taxon>NPAAA clade</taxon>
        <taxon>indigoferoid/millettioid clade</taxon>
        <taxon>Phaseoleae</taxon>
        <taxon>Phaseolus</taxon>
    </lineage>
</organism>
<dbReference type="InterPro" id="IPR014710">
    <property type="entry name" value="RmlC-like_jellyroll"/>
</dbReference>
<sequence length="423" mass="46797">MQKNKHHLFDASKFPYSFHCFSSFSVSFFGLGIVTVGRYIHFLLYLFSSLPQVHILLVFVSKGKRMELDLTPKKPETLFEGEGGGYYTWSDSEMPLLAEKNVTAGRFLLHPRGFALPHYSDASKVGYVIQGNDGLVGLVLPNRREEVTLKLKQGDVIPVPVGALSWWFNDGDSDLIIIFLGETSKALIPGKISYFFLTGGIGIIGGFSTDLTSKVYGLDKDELEKLTKSQTGVLIIKLDKGQPMPKPQMHITKELVYNIDAAEAENVVETAGLVKTLTEKDFSFIGDVRLSLIRVKLEPCAIKAPSYSVNPTSQLIYIARGSGKIEIVDFNGKSVLNTHVEAGHLLLVPQFFVVAEIACEEGMESYSIVTTTKPLFEELAGKESIWSILSPTLQQVALNVDSDFQKFFTTKIKESTILIPPTT</sequence>
<dbReference type="SUPFAM" id="SSF51182">
    <property type="entry name" value="RmlC-like cupins"/>
    <property type="match status" value="1"/>
</dbReference>
<dbReference type="PANTHER" id="PTHR31189">
    <property type="entry name" value="OS03G0336100 PROTEIN-RELATED"/>
    <property type="match status" value="1"/>
</dbReference>
<dbReference type="CDD" id="cd02242">
    <property type="entry name" value="cupin_11S_legumin_N"/>
    <property type="match status" value="1"/>
</dbReference>
<dbReference type="PRINTS" id="PR00439">
    <property type="entry name" value="11SGLOBULIN"/>
</dbReference>
<keyword evidence="9" id="KW-1133">Transmembrane helix</keyword>
<evidence type="ECO:0000259" key="10">
    <source>
        <dbReference type="SMART" id="SM00835"/>
    </source>
</evidence>
<evidence type="ECO:0000313" key="12">
    <source>
        <dbReference type="Proteomes" id="UP001374584"/>
    </source>
</evidence>
<dbReference type="EMBL" id="JAYMYR010000004">
    <property type="protein sequence ID" value="KAK7369244.1"/>
    <property type="molecule type" value="Genomic_DNA"/>
</dbReference>
<dbReference type="SMART" id="SM00835">
    <property type="entry name" value="Cupin_1"/>
    <property type="match status" value="2"/>
</dbReference>
<feature type="transmembrane region" description="Helical" evidence="9">
    <location>
        <begin position="16"/>
        <end position="36"/>
    </location>
</feature>
<proteinExistence type="inferred from homology"/>
<dbReference type="AlphaFoldDB" id="A0AAN9RFD2"/>
<feature type="domain" description="Cupin type-1" evidence="10">
    <location>
        <begin position="259"/>
        <end position="406"/>
    </location>
</feature>
<dbReference type="CDD" id="cd02243">
    <property type="entry name" value="cupin_11S_legumin_C"/>
    <property type="match status" value="1"/>
</dbReference>